<name>A0A915CSQ6_9BILA</name>
<reference evidence="2" key="1">
    <citation type="submission" date="2022-11" db="UniProtKB">
        <authorList>
            <consortium name="WormBaseParasite"/>
        </authorList>
    </citation>
    <scope>IDENTIFICATION</scope>
</reference>
<evidence type="ECO:0000313" key="1">
    <source>
        <dbReference type="Proteomes" id="UP000887574"/>
    </source>
</evidence>
<evidence type="ECO:0000313" key="2">
    <source>
        <dbReference type="WBParaSite" id="jg12208"/>
    </source>
</evidence>
<proteinExistence type="predicted"/>
<dbReference type="WBParaSite" id="jg12208">
    <property type="protein sequence ID" value="jg12208"/>
    <property type="gene ID" value="jg12208"/>
</dbReference>
<keyword evidence="1" id="KW-1185">Reference proteome</keyword>
<protein>
    <submittedName>
        <fullName evidence="2">Uncharacterized protein</fullName>
    </submittedName>
</protein>
<sequence length="124" mass="13780">MRCGKMSAEKCAMRQIGSHSSYSTRTPICSNRCGPCLSKSAVRKQVTRVRIKHQIPVVEARQVEDVDIPAASQIYITVPASRTVFMGDSGADGEDSERVLLFGRERNINWSAECRSSTWTELSL</sequence>
<organism evidence="1 2">
    <name type="scientific">Ditylenchus dipsaci</name>
    <dbReference type="NCBI Taxonomy" id="166011"/>
    <lineage>
        <taxon>Eukaryota</taxon>
        <taxon>Metazoa</taxon>
        <taxon>Ecdysozoa</taxon>
        <taxon>Nematoda</taxon>
        <taxon>Chromadorea</taxon>
        <taxon>Rhabditida</taxon>
        <taxon>Tylenchina</taxon>
        <taxon>Tylenchomorpha</taxon>
        <taxon>Sphaerularioidea</taxon>
        <taxon>Anguinidae</taxon>
        <taxon>Anguininae</taxon>
        <taxon>Ditylenchus</taxon>
    </lineage>
</organism>
<accession>A0A915CSQ6</accession>
<dbReference type="Proteomes" id="UP000887574">
    <property type="component" value="Unplaced"/>
</dbReference>
<dbReference type="AlphaFoldDB" id="A0A915CSQ6"/>